<dbReference type="SUPFAM" id="SSF51126">
    <property type="entry name" value="Pectin lyase-like"/>
    <property type="match status" value="1"/>
</dbReference>
<name>A0AA96LRP1_9BACL</name>
<accession>A0AA96LRP1</accession>
<dbReference type="Pfam" id="PF16990">
    <property type="entry name" value="CBM_35"/>
    <property type="match status" value="1"/>
</dbReference>
<dbReference type="SUPFAM" id="SSF49344">
    <property type="entry name" value="CBD9-like"/>
    <property type="match status" value="1"/>
</dbReference>
<dbReference type="Pfam" id="PF06452">
    <property type="entry name" value="CBM9_1"/>
    <property type="match status" value="1"/>
</dbReference>
<dbReference type="InterPro" id="IPR011050">
    <property type="entry name" value="Pectin_lyase_fold/virulence"/>
</dbReference>
<dbReference type="InterPro" id="IPR018247">
    <property type="entry name" value="EF_Hand_1_Ca_BS"/>
</dbReference>
<dbReference type="NCBIfam" id="TIGR03804">
    <property type="entry name" value="para_beta_helix"/>
    <property type="match status" value="1"/>
</dbReference>
<feature type="chain" id="PRO_5041672300" description="Probable pectate lyase C" evidence="2">
    <location>
        <begin position="32"/>
        <end position="1545"/>
    </location>
</feature>
<gene>
    <name evidence="4" type="ORF">MJB10_07955</name>
</gene>
<dbReference type="RefSeq" id="WP_314803261.1">
    <property type="nucleotide sequence ID" value="NZ_CP130319.1"/>
</dbReference>
<proteinExistence type="predicted"/>
<dbReference type="InterPro" id="IPR022441">
    <property type="entry name" value="Para_beta_helix_rpt-2"/>
</dbReference>
<protein>
    <recommendedName>
        <fullName evidence="1">Probable pectate lyase C</fullName>
    </recommendedName>
</protein>
<reference evidence="4" key="1">
    <citation type="submission" date="2022-02" db="EMBL/GenBank/DDBJ databases">
        <title>Paenibacillus sp. MBLB1832 Whole Genome Shotgun Sequencing.</title>
        <authorList>
            <person name="Hwang C.Y."/>
            <person name="Cho E.-S."/>
            <person name="Seo M.-J."/>
        </authorList>
    </citation>
    <scope>NUCLEOTIDE SEQUENCE</scope>
    <source>
        <strain evidence="4">MBLB1832</strain>
    </source>
</reference>
<evidence type="ECO:0000313" key="4">
    <source>
        <dbReference type="EMBL" id="WNR46017.1"/>
    </source>
</evidence>
<dbReference type="SUPFAM" id="SSF63446">
    <property type="entry name" value="Type I dockerin domain"/>
    <property type="match status" value="1"/>
</dbReference>
<dbReference type="Gene3D" id="2.60.40.10">
    <property type="entry name" value="Immunoglobulins"/>
    <property type="match status" value="1"/>
</dbReference>
<dbReference type="SUPFAM" id="SSF49785">
    <property type="entry name" value="Galactose-binding domain-like"/>
    <property type="match status" value="2"/>
</dbReference>
<dbReference type="GO" id="GO:0000272">
    <property type="term" value="P:polysaccharide catabolic process"/>
    <property type="evidence" value="ECO:0007669"/>
    <property type="project" value="InterPro"/>
</dbReference>
<keyword evidence="5" id="KW-1185">Reference proteome</keyword>
<evidence type="ECO:0000259" key="3">
    <source>
        <dbReference type="PROSITE" id="PS51175"/>
    </source>
</evidence>
<evidence type="ECO:0000256" key="2">
    <source>
        <dbReference type="SAM" id="SignalP"/>
    </source>
</evidence>
<dbReference type="SMART" id="SM00710">
    <property type="entry name" value="PbH1"/>
    <property type="match status" value="5"/>
</dbReference>
<dbReference type="Gene3D" id="2.160.20.10">
    <property type="entry name" value="Single-stranded right-handed beta-helix, Pectin lyase-like"/>
    <property type="match status" value="1"/>
</dbReference>
<dbReference type="KEGG" id="proo:MJB10_07955"/>
<feature type="signal peptide" evidence="2">
    <location>
        <begin position="1"/>
        <end position="31"/>
    </location>
</feature>
<dbReference type="NCBIfam" id="NF041518">
    <property type="entry name" value="choice_anch_Q"/>
    <property type="match status" value="1"/>
</dbReference>
<dbReference type="Pfam" id="PF17957">
    <property type="entry name" value="Big_7"/>
    <property type="match status" value="1"/>
</dbReference>
<dbReference type="Proteomes" id="UP001304650">
    <property type="component" value="Chromosome"/>
</dbReference>
<dbReference type="InterPro" id="IPR036439">
    <property type="entry name" value="Dockerin_dom_sf"/>
</dbReference>
<feature type="domain" description="CBM6" evidence="3">
    <location>
        <begin position="166"/>
        <end position="296"/>
    </location>
</feature>
<dbReference type="InterPro" id="IPR010502">
    <property type="entry name" value="Carb-bd_dom_fam9"/>
</dbReference>
<dbReference type="PROSITE" id="PS51175">
    <property type="entry name" value="CBM6"/>
    <property type="match status" value="2"/>
</dbReference>
<dbReference type="InterPro" id="IPR059226">
    <property type="entry name" value="Choice_anch_Q_dom"/>
</dbReference>
<dbReference type="InterPro" id="IPR011081">
    <property type="entry name" value="Big_4"/>
</dbReference>
<dbReference type="Gene3D" id="2.60.120.260">
    <property type="entry name" value="Galactose-binding domain-like"/>
    <property type="match status" value="2"/>
</dbReference>
<evidence type="ECO:0000313" key="5">
    <source>
        <dbReference type="Proteomes" id="UP001304650"/>
    </source>
</evidence>
<feature type="domain" description="CBM6" evidence="3">
    <location>
        <begin position="35"/>
        <end position="162"/>
    </location>
</feature>
<dbReference type="CDD" id="cd08547">
    <property type="entry name" value="Type_II_cohesin"/>
    <property type="match status" value="1"/>
</dbReference>
<dbReference type="InterPro" id="IPR006626">
    <property type="entry name" value="PbH1"/>
</dbReference>
<dbReference type="GO" id="GO:0030246">
    <property type="term" value="F:carbohydrate binding"/>
    <property type="evidence" value="ECO:0007669"/>
    <property type="project" value="InterPro"/>
</dbReference>
<dbReference type="Gene3D" id="2.60.40.1190">
    <property type="match status" value="1"/>
</dbReference>
<dbReference type="EMBL" id="CP130319">
    <property type="protein sequence ID" value="WNR46017.1"/>
    <property type="molecule type" value="Genomic_DNA"/>
</dbReference>
<dbReference type="InterPro" id="IPR005084">
    <property type="entry name" value="CBM6"/>
</dbReference>
<dbReference type="SUPFAM" id="SSF49384">
    <property type="entry name" value="Carbohydrate-binding domain"/>
    <property type="match status" value="1"/>
</dbReference>
<dbReference type="PROSITE" id="PS00018">
    <property type="entry name" value="EF_HAND_1"/>
    <property type="match status" value="1"/>
</dbReference>
<dbReference type="Pfam" id="PF07532">
    <property type="entry name" value="Big_4"/>
    <property type="match status" value="1"/>
</dbReference>
<dbReference type="InterPro" id="IPR002102">
    <property type="entry name" value="Cohesin_dom"/>
</dbReference>
<dbReference type="InterPro" id="IPR008965">
    <property type="entry name" value="CBM2/CBM3_carb-bd_dom_sf"/>
</dbReference>
<dbReference type="GO" id="GO:0004553">
    <property type="term" value="F:hydrolase activity, hydrolyzing O-glycosyl compounds"/>
    <property type="evidence" value="ECO:0007669"/>
    <property type="project" value="InterPro"/>
</dbReference>
<dbReference type="Pfam" id="PF00963">
    <property type="entry name" value="Cohesin"/>
    <property type="match status" value="1"/>
</dbReference>
<dbReference type="Gene3D" id="1.10.1330.10">
    <property type="entry name" value="Dockerin domain"/>
    <property type="match status" value="1"/>
</dbReference>
<evidence type="ECO:0000256" key="1">
    <source>
        <dbReference type="ARBA" id="ARBA00016512"/>
    </source>
</evidence>
<sequence>MLKRTSIWMLIMALILMATMAPILPASTVYAAGGTIYEAEAATKVDAPIQTVVGAVYSGAGYVDLGAKSNSASVTWTTVQAVTYGNYIVNIAYSNTDATPKPISLIVNGQKYTTFAGDKTGDGPLPTWSTLTAVVLLNQGNNTIKLASEGADGPLVDDFELTPFATIFEAENGAGAAHSNVSIAANVATAPGFSGTGYASIAAGITGYMLYNNVVLPETGKYTLKVRYSLGNSARPYAVTVNGVRVQDAKGVSTGTWANWTYEELTGLDFHAGVNTLKIERIGVNATPVIDRFELVSEKPFDVGDQTFRTTSFESSDVDPVIANTATDGVLNSPVIIGSALKSTSASTVKIVSTAGNRWAEVTVPAEKPGIIGFPFHSSWLPPVPMKSYTLESSFMLKDEKANYIFKLITAAGMESPIFAFGMDYNKIYARSNNSAAGALAARADWSVNTLYKVKLVFHLDTKSYDMYLNNTKIVNSEPLQNDAYLGGLKGFFLEVKDGARQETKILVDDVQLSGSNTAGTAPITNPSPGSIFVEQPYIGQPVVYYVSPSGLDTNNGLTTTTAFKTITKAVSVTNPGDTVNIMPGTYSPGNDANDFVLINRSGAKDVKTGVESYITYKAYDPANKPKLLLPPNIKGVWDMIDVSANYIIIDGLEIEGNNLNITLAQGEANYASKVAGGTDWSTYALTNTNGMTMHGHHIITRNNHVHHLSGGGITGSGDYITIENNDIHSNSWYTFYATSGISLINDVDFDNNTTDYKIFVRNNRVYDNETKVKWEQTKGYSDGNGIIFDVDDKYKGKKLVTNNIVYDNGGGGIHIYKSNNVHVINNTIYHNSRSPYLKYPNMDVNSGDNNIFLNNISIARDEAGEYANGSGGWNNLFANNIYGGLTRFLGKNERVIDPKFVSVTGVVYDFHLLPDSPAIDYGTRTLAPLIDYDGHLRPYAGAGSQNRVDIGAYETEYNNPAYLVDDTVTITEPTPEVAKAATAAKGTPVIDGQTDDLWSTTESFQALYVSDNTKPAPIATVRLLWDEHHLYVHAQVADTTLNASGGNLWEHDSMEFFVDENDAKTLSYQADDRHYRVNYLNLKSGGTNVTPDIFTSATSVVPGGYIIEAALPLTSITASVGTVIGFDAGASDDSNYDGIRDNATMWSNRRINSYASTQLFGNVTLVAPVTLTGITPVAVSTMVGTAPTLPSVVTAVYSNSSTSTVNVNWDAISPSRYATVGSFTVNGTVAGTDMKAVASVTVTAVPNVLPTVSLTGPVSESIRTAPANVELMATAVDSDGAINRVEFYDGSSLLGNGIAGAGNSYSLNWMNIPAGTHSIKAIAYDDMGGVGMSSTVTLIVNAAPTNAPLVETLTGPSSALAGSSFTTKYGMTHTVQSTVYAQDTIIYYDSNALQFVDAVSLKSGYNLVGKSTSTPGQLRLLATSTNSGVSTSGDLLDITWQAKQVNQTVTLSTYSIVLNNQNERLSTTAASLPVTVTNIPEDISGPLNGTKDGLVNLYDLLFVALNYGKSNASSDWPQASRGDVNQDGIIDIRDLLTIARKILQ</sequence>
<dbReference type="Gene3D" id="2.60.40.680">
    <property type="match status" value="1"/>
</dbReference>
<dbReference type="InterPro" id="IPR008979">
    <property type="entry name" value="Galactose-bd-like_sf"/>
</dbReference>
<keyword evidence="2" id="KW-0732">Signal</keyword>
<dbReference type="InterPro" id="IPR013783">
    <property type="entry name" value="Ig-like_fold"/>
</dbReference>
<dbReference type="InterPro" id="IPR012334">
    <property type="entry name" value="Pectin_lyas_fold"/>
</dbReference>
<organism evidence="4 5">
    <name type="scientific">Paenibacillus roseopurpureus</name>
    <dbReference type="NCBI Taxonomy" id="2918901"/>
    <lineage>
        <taxon>Bacteria</taxon>
        <taxon>Bacillati</taxon>
        <taxon>Bacillota</taxon>
        <taxon>Bacilli</taxon>
        <taxon>Bacillales</taxon>
        <taxon>Paenibacillaceae</taxon>
        <taxon>Paenibacillus</taxon>
    </lineage>
</organism>